<evidence type="ECO:0000256" key="2">
    <source>
        <dbReference type="ARBA" id="ARBA00018687"/>
    </source>
</evidence>
<keyword evidence="7" id="KW-1185">Reference proteome</keyword>
<evidence type="ECO:0000256" key="3">
    <source>
        <dbReference type="ARBA" id="ARBA00023054"/>
    </source>
</evidence>
<proteinExistence type="inferred from homology"/>
<protein>
    <recommendedName>
        <fullName evidence="2">Structural maintenance of chromosomes protein 5</fullName>
    </recommendedName>
</protein>
<keyword evidence="3 4" id="KW-0175">Coiled coil</keyword>
<sequence length="521" mass="60411">MHNKTGNHFSLPWKTKLKKAHATYSEVELYPGTSLNLIIGPNGTGKSTFVSAIILGLCGKPHIIGRTNKVSDYIRSGSDKAVIEIELYQSPGKRNIIIRRTIVGELSKWYIDNKEVEERIVKELILKFKIQVDNLCQLLPQDKVHDFSKLNPQELLKSTLSAIDTESLDQLKTLIDNCKEKHDLKMRLTYIDNQLKKLQRENEGLKGNYEAMLERNEYEKEIKICKLKELWIEFNSLSLEINTYKEDKRSKENVLKSLESKLKKIEDDVKVHSDNMKRMNNERNNLTAIINELKNTTNLNINSIKSNEDEIRKAELTYEGILVRESNRGKAIETEKVKLEKLKNDKTIFEKKKGNESELKKSLDNIALILNVKDREIKNNQRKIYKIMQENSSNDQEIRGCEERIRNLEDMNNNRLRKLEKYSRDTFRAVQWFRENQNLFEQPVYEPMMLELQFADPYYAAHVESMVPNRDLLAFTFSCARDMNVFLRRVRAPPPGPALRAVGAVCAPPPAPAPPPEPLLR</sequence>
<feature type="coiled-coil region" evidence="4">
    <location>
        <begin position="241"/>
        <end position="299"/>
    </location>
</feature>
<dbReference type="GO" id="GO:0016887">
    <property type="term" value="F:ATP hydrolysis activity"/>
    <property type="evidence" value="ECO:0007669"/>
    <property type="project" value="InterPro"/>
</dbReference>
<evidence type="ECO:0000313" key="6">
    <source>
        <dbReference type="EMBL" id="CAH2098448.1"/>
    </source>
</evidence>
<dbReference type="PANTHER" id="PTHR45916:SF1">
    <property type="entry name" value="STRUCTURAL MAINTENANCE OF CHROMOSOMES PROTEIN 5"/>
    <property type="match status" value="1"/>
</dbReference>
<dbReference type="GO" id="GO:0000724">
    <property type="term" value="P:double-strand break repair via homologous recombination"/>
    <property type="evidence" value="ECO:0007669"/>
    <property type="project" value="TreeGrafter"/>
</dbReference>
<gene>
    <name evidence="6" type="ORF">EEDITHA_LOCUS13559</name>
</gene>
<dbReference type="PANTHER" id="PTHR45916">
    <property type="entry name" value="STRUCTURAL MAINTENANCE OF CHROMOSOMES PROTEIN 5"/>
    <property type="match status" value="1"/>
</dbReference>
<dbReference type="Proteomes" id="UP001153954">
    <property type="component" value="Unassembled WGS sequence"/>
</dbReference>
<dbReference type="GO" id="GO:0030915">
    <property type="term" value="C:Smc5-Smc6 complex"/>
    <property type="evidence" value="ECO:0007669"/>
    <property type="project" value="TreeGrafter"/>
</dbReference>
<evidence type="ECO:0000256" key="1">
    <source>
        <dbReference type="ARBA" id="ARBA00010171"/>
    </source>
</evidence>
<dbReference type="AlphaFoldDB" id="A0AAU9UKC8"/>
<reference evidence="6" key="1">
    <citation type="submission" date="2022-03" db="EMBL/GenBank/DDBJ databases">
        <authorList>
            <person name="Tunstrom K."/>
        </authorList>
    </citation>
    <scope>NUCLEOTIDE SEQUENCE</scope>
</reference>
<feature type="domain" description="Rad50/SbcC-type AAA" evidence="5">
    <location>
        <begin position="24"/>
        <end position="201"/>
    </location>
</feature>
<accession>A0AAU9UKC8</accession>
<dbReference type="EMBL" id="CAKOGL010000019">
    <property type="protein sequence ID" value="CAH2098448.1"/>
    <property type="molecule type" value="Genomic_DNA"/>
</dbReference>
<dbReference type="InterPro" id="IPR038729">
    <property type="entry name" value="Rad50/SbcC_AAA"/>
</dbReference>
<name>A0AAU9UKC8_EUPED</name>
<evidence type="ECO:0000259" key="5">
    <source>
        <dbReference type="Pfam" id="PF13476"/>
    </source>
</evidence>
<dbReference type="GO" id="GO:0003697">
    <property type="term" value="F:single-stranded DNA binding"/>
    <property type="evidence" value="ECO:0007669"/>
    <property type="project" value="TreeGrafter"/>
</dbReference>
<comment type="similarity">
    <text evidence="1">Belongs to the SMC family. SMC5 subfamily.</text>
</comment>
<organism evidence="6 7">
    <name type="scientific">Euphydryas editha</name>
    <name type="common">Edith's checkerspot</name>
    <dbReference type="NCBI Taxonomy" id="104508"/>
    <lineage>
        <taxon>Eukaryota</taxon>
        <taxon>Metazoa</taxon>
        <taxon>Ecdysozoa</taxon>
        <taxon>Arthropoda</taxon>
        <taxon>Hexapoda</taxon>
        <taxon>Insecta</taxon>
        <taxon>Pterygota</taxon>
        <taxon>Neoptera</taxon>
        <taxon>Endopterygota</taxon>
        <taxon>Lepidoptera</taxon>
        <taxon>Glossata</taxon>
        <taxon>Ditrysia</taxon>
        <taxon>Papilionoidea</taxon>
        <taxon>Nymphalidae</taxon>
        <taxon>Nymphalinae</taxon>
        <taxon>Euphydryas</taxon>
    </lineage>
</organism>
<dbReference type="Pfam" id="PF13476">
    <property type="entry name" value="AAA_23"/>
    <property type="match status" value="1"/>
</dbReference>
<dbReference type="Gene3D" id="3.40.50.300">
    <property type="entry name" value="P-loop containing nucleotide triphosphate hydrolases"/>
    <property type="match status" value="1"/>
</dbReference>
<feature type="coiled-coil region" evidence="4">
    <location>
        <begin position="181"/>
        <end position="215"/>
    </location>
</feature>
<evidence type="ECO:0000313" key="7">
    <source>
        <dbReference type="Proteomes" id="UP001153954"/>
    </source>
</evidence>
<dbReference type="SUPFAM" id="SSF52540">
    <property type="entry name" value="P-loop containing nucleoside triphosphate hydrolases"/>
    <property type="match status" value="1"/>
</dbReference>
<dbReference type="InterPro" id="IPR027417">
    <property type="entry name" value="P-loop_NTPase"/>
</dbReference>
<evidence type="ECO:0000256" key="4">
    <source>
        <dbReference type="SAM" id="Coils"/>
    </source>
</evidence>
<dbReference type="GO" id="GO:0005634">
    <property type="term" value="C:nucleus"/>
    <property type="evidence" value="ECO:0007669"/>
    <property type="project" value="TreeGrafter"/>
</dbReference>
<comment type="caution">
    <text evidence="6">The sequence shown here is derived from an EMBL/GenBank/DDBJ whole genome shotgun (WGS) entry which is preliminary data.</text>
</comment>